<feature type="region of interest" description="Disordered" evidence="4">
    <location>
        <begin position="643"/>
        <end position="665"/>
    </location>
</feature>
<evidence type="ECO:0000313" key="8">
    <source>
        <dbReference type="EMBL" id="KAH8998691.1"/>
    </source>
</evidence>
<comment type="subcellular location">
    <subcellularLocation>
        <location evidence="1">Nucleus</location>
    </subcellularLocation>
</comment>
<dbReference type="InterPro" id="IPR009723">
    <property type="entry name" value="Pop1_N"/>
</dbReference>
<dbReference type="InterPro" id="IPR055079">
    <property type="entry name" value="POP1_C"/>
</dbReference>
<dbReference type="Pfam" id="PF06978">
    <property type="entry name" value="POP1_N"/>
    <property type="match status" value="2"/>
</dbReference>
<feature type="domain" description="Pop1 N-terminal" evidence="5">
    <location>
        <begin position="136"/>
        <end position="204"/>
    </location>
</feature>
<dbReference type="GO" id="GO:0000172">
    <property type="term" value="C:ribonuclease MRP complex"/>
    <property type="evidence" value="ECO:0007669"/>
    <property type="project" value="InterPro"/>
</dbReference>
<organism evidence="8 9">
    <name type="scientific">Lactarius akahatsu</name>
    <dbReference type="NCBI Taxonomy" id="416441"/>
    <lineage>
        <taxon>Eukaryota</taxon>
        <taxon>Fungi</taxon>
        <taxon>Dikarya</taxon>
        <taxon>Basidiomycota</taxon>
        <taxon>Agaricomycotina</taxon>
        <taxon>Agaricomycetes</taxon>
        <taxon>Russulales</taxon>
        <taxon>Russulaceae</taxon>
        <taxon>Lactarius</taxon>
    </lineage>
</organism>
<name>A0AAD4LPC1_9AGAM</name>
<evidence type="ECO:0000259" key="5">
    <source>
        <dbReference type="Pfam" id="PF06978"/>
    </source>
</evidence>
<reference evidence="8" key="1">
    <citation type="submission" date="2022-01" db="EMBL/GenBank/DDBJ databases">
        <title>Comparative genomics reveals a dynamic genome evolution in the ectomycorrhizal milk-cap (Lactarius) mushrooms.</title>
        <authorList>
            <consortium name="DOE Joint Genome Institute"/>
            <person name="Lebreton A."/>
            <person name="Tang N."/>
            <person name="Kuo A."/>
            <person name="LaButti K."/>
            <person name="Drula E."/>
            <person name="Barry K."/>
            <person name="Clum A."/>
            <person name="Lipzen A."/>
            <person name="Mousain D."/>
            <person name="Ng V."/>
            <person name="Wang R."/>
            <person name="Wang X."/>
            <person name="Dai Y."/>
            <person name="Henrissat B."/>
            <person name="Grigoriev I.V."/>
            <person name="Guerin-Laguette A."/>
            <person name="Yu F."/>
            <person name="Martin F.M."/>
        </authorList>
    </citation>
    <scope>NUCLEOTIDE SEQUENCE</scope>
    <source>
        <strain evidence="8">QP</strain>
    </source>
</reference>
<keyword evidence="3" id="KW-0539">Nucleus</keyword>
<dbReference type="Pfam" id="PF08170">
    <property type="entry name" value="POPLD"/>
    <property type="match status" value="1"/>
</dbReference>
<sequence length="849" mass="95139">MPSKRAPSSEGAGHQNKKKKFTKAIVVQEPRMPTRTPKLNTPNELPNSIDVERFTESRSFEIKAMQEAMKNAKAGSTHRAWQELPRHLRRRAASHNVRRVPLRLRHKSRAEMDSRRRKILGRSLPKLGKSRREGRSETFKRRQKDKKWLETHLWHAKRMRMENMWGYRLAVQPTEKSFRPSHRASVHGSILHDASYYGLIELTGAQVVLSRTLETCCDPVGAKPASKRYMSGIRGCETCVYEVGSYPLGYIGPVFIIWRAMAVAPGASQPPDTFPTRSKPKGKRKKYKQAMENMSREPEPPEEEIRTVWIRCHPAVFSSVHSTLKQAVSLTLDALKKSPNHSQNSYAIEVIDLRDSINVFEITGPKSSQVIHGALTPTVVDHRGEFKKFWSSLSDLQSTGSIPSNMVVGFTVLDPRLNFPPKNAKIRIAEEELPTICKPWECFPTASLAWCDIWDQSIRDAIEIPRFTKKELDARREQNVIPGTSLKPTVSDNRVPVLLIQRSVKPVSASSSTPHSTQSFQRSTKPDPNLHGWTLIVPKGWGMPFLTSLIYTSTRVGGQREREHQAFEAGAAYFPRDFPACAAYEKFAAARATKDEERWKKKPPAKRVSWGKLSTLSPWTSAWHVALGLESALDGESGAGYWSDEDVVPTQRDDPPPPSDPASPAWLLHGSRARTIVENLSRLLGPASGLLSEINALRRKCELPPLDASVDANALLQGALVHVRVLLCGRGALDDMAFIYALEDQEARAWAAAHGPPRALVGYEVDEEPMDAAELSKVIPSDSALIGFVTSGNFSLSRGKGYAIGAISLVKFLEIREQGHRLRRENDWMVKVRNRDGTICRAARVDFLE</sequence>
<comment type="caution">
    <text evidence="8">The sequence shown here is derived from an EMBL/GenBank/DDBJ whole genome shotgun (WGS) entry which is preliminary data.</text>
</comment>
<dbReference type="InterPro" id="IPR039182">
    <property type="entry name" value="Pop1"/>
</dbReference>
<protein>
    <submittedName>
        <fullName evidence="8">POP1-domain-containing protein</fullName>
    </submittedName>
</protein>
<gene>
    <name evidence="8" type="ORF">EDB92DRAFT_2019492</name>
</gene>
<feature type="compositionally biased region" description="Low complexity" evidence="4">
    <location>
        <begin position="508"/>
        <end position="519"/>
    </location>
</feature>
<accession>A0AAD4LPC1</accession>
<evidence type="ECO:0000259" key="6">
    <source>
        <dbReference type="Pfam" id="PF08170"/>
    </source>
</evidence>
<dbReference type="AlphaFoldDB" id="A0AAD4LPC1"/>
<proteinExistence type="predicted"/>
<feature type="domain" description="POP1 C-terminal" evidence="7">
    <location>
        <begin position="776"/>
        <end position="846"/>
    </location>
</feature>
<dbReference type="Pfam" id="PF22770">
    <property type="entry name" value="POP1_C"/>
    <property type="match status" value="1"/>
</dbReference>
<evidence type="ECO:0000256" key="1">
    <source>
        <dbReference type="ARBA" id="ARBA00004123"/>
    </source>
</evidence>
<evidence type="ECO:0000259" key="7">
    <source>
        <dbReference type="Pfam" id="PF22770"/>
    </source>
</evidence>
<feature type="compositionally biased region" description="Basic residues" evidence="4">
    <location>
        <begin position="278"/>
        <end position="288"/>
    </location>
</feature>
<keyword evidence="2" id="KW-0819">tRNA processing</keyword>
<keyword evidence="9" id="KW-1185">Reference proteome</keyword>
<evidence type="ECO:0000313" key="9">
    <source>
        <dbReference type="Proteomes" id="UP001201163"/>
    </source>
</evidence>
<evidence type="ECO:0000256" key="4">
    <source>
        <dbReference type="SAM" id="MobiDB-lite"/>
    </source>
</evidence>
<dbReference type="PANTHER" id="PTHR22731:SF3">
    <property type="entry name" value="RIBONUCLEASES P_MRP PROTEIN SUBUNIT POP1"/>
    <property type="match status" value="1"/>
</dbReference>
<dbReference type="Proteomes" id="UP001201163">
    <property type="component" value="Unassembled WGS sequence"/>
</dbReference>
<dbReference type="InterPro" id="IPR012590">
    <property type="entry name" value="POPLD_dom"/>
</dbReference>
<dbReference type="GO" id="GO:0001682">
    <property type="term" value="P:tRNA 5'-leader removal"/>
    <property type="evidence" value="ECO:0007669"/>
    <property type="project" value="InterPro"/>
</dbReference>
<feature type="region of interest" description="Disordered" evidence="4">
    <location>
        <begin position="110"/>
        <end position="143"/>
    </location>
</feature>
<feature type="domain" description="Pop1 N-terminal" evidence="5">
    <location>
        <begin position="54"/>
        <end position="118"/>
    </location>
</feature>
<feature type="region of interest" description="Disordered" evidence="4">
    <location>
        <begin position="1"/>
        <end position="46"/>
    </location>
</feature>
<dbReference type="PANTHER" id="PTHR22731">
    <property type="entry name" value="RIBONUCLEASES P/MRP PROTEIN SUBUNIT POP1"/>
    <property type="match status" value="1"/>
</dbReference>
<dbReference type="EMBL" id="JAKELL010000005">
    <property type="protein sequence ID" value="KAH8998691.1"/>
    <property type="molecule type" value="Genomic_DNA"/>
</dbReference>
<evidence type="ECO:0000256" key="3">
    <source>
        <dbReference type="ARBA" id="ARBA00023242"/>
    </source>
</evidence>
<feature type="domain" description="POPLD" evidence="6">
    <location>
        <begin position="532"/>
        <end position="623"/>
    </location>
</feature>
<feature type="region of interest" description="Disordered" evidence="4">
    <location>
        <begin position="267"/>
        <end position="300"/>
    </location>
</feature>
<feature type="region of interest" description="Disordered" evidence="4">
    <location>
        <begin position="506"/>
        <end position="526"/>
    </location>
</feature>
<evidence type="ECO:0000256" key="2">
    <source>
        <dbReference type="ARBA" id="ARBA00022694"/>
    </source>
</evidence>
<feature type="compositionally biased region" description="Polar residues" evidence="4">
    <location>
        <begin position="37"/>
        <end position="46"/>
    </location>
</feature>
<dbReference type="GO" id="GO:0005655">
    <property type="term" value="C:nucleolar ribonuclease P complex"/>
    <property type="evidence" value="ECO:0007669"/>
    <property type="project" value="InterPro"/>
</dbReference>
<feature type="compositionally biased region" description="Basic and acidic residues" evidence="4">
    <location>
        <begin position="130"/>
        <end position="143"/>
    </location>
</feature>